<proteinExistence type="predicted"/>
<evidence type="ECO:0008006" key="4">
    <source>
        <dbReference type="Google" id="ProtNLM"/>
    </source>
</evidence>
<evidence type="ECO:0000256" key="1">
    <source>
        <dbReference type="SAM" id="Phobius"/>
    </source>
</evidence>
<keyword evidence="1" id="KW-0472">Membrane</keyword>
<gene>
    <name evidence="2" type="ORF">IP93_01297</name>
</gene>
<keyword evidence="1" id="KW-0812">Transmembrane</keyword>
<dbReference type="OrthoDB" id="5569385at2"/>
<dbReference type="EMBL" id="VLKP01000004">
    <property type="protein sequence ID" value="TWI12016.1"/>
    <property type="molecule type" value="Genomic_DNA"/>
</dbReference>
<evidence type="ECO:0000313" key="3">
    <source>
        <dbReference type="Proteomes" id="UP000316471"/>
    </source>
</evidence>
<keyword evidence="1" id="KW-1133">Transmembrane helix</keyword>
<sequence>MSKLLMNLRNVPDDEADDVRAMLDQRRIAYYETKPSRWGISFGGIWVTEASDFAEAKRLMAIYQAGRQQRARDEHESAKRAGTAETFWSVLRNDPVRVVLTMLGIVFMLALLALPVMLLRG</sequence>
<dbReference type="Proteomes" id="UP000316471">
    <property type="component" value="Unassembled WGS sequence"/>
</dbReference>
<comment type="caution">
    <text evidence="2">The sequence shown here is derived from an EMBL/GenBank/DDBJ whole genome shotgun (WGS) entry which is preliminary data.</text>
</comment>
<dbReference type="InterPro" id="IPR046162">
    <property type="entry name" value="DUF6164"/>
</dbReference>
<dbReference type="RefSeq" id="WP_144813478.1">
    <property type="nucleotide sequence ID" value="NZ_VLKP01000004.1"/>
</dbReference>
<dbReference type="Pfam" id="PF19661">
    <property type="entry name" value="DUF6164"/>
    <property type="match status" value="1"/>
</dbReference>
<evidence type="ECO:0000313" key="2">
    <source>
        <dbReference type="EMBL" id="TWI12016.1"/>
    </source>
</evidence>
<name>A0A562LWN7_9GAMM</name>
<accession>A0A562LWN7</accession>
<dbReference type="AlphaFoldDB" id="A0A562LWN7"/>
<reference evidence="2 3" key="1">
    <citation type="journal article" date="2015" name="Stand. Genomic Sci.">
        <title>Genomic Encyclopedia of Bacterial and Archaeal Type Strains, Phase III: the genomes of soil and plant-associated and newly described type strains.</title>
        <authorList>
            <person name="Whitman W.B."/>
            <person name="Woyke T."/>
            <person name="Klenk H.P."/>
            <person name="Zhou Y."/>
            <person name="Lilburn T.G."/>
            <person name="Beck B.J."/>
            <person name="De Vos P."/>
            <person name="Vandamme P."/>
            <person name="Eisen J.A."/>
            <person name="Garrity G."/>
            <person name="Hugenholtz P."/>
            <person name="Kyrpides N.C."/>
        </authorList>
    </citation>
    <scope>NUCLEOTIDE SEQUENCE [LARGE SCALE GENOMIC DNA]</scope>
    <source>
        <strain evidence="2 3">CGMCC 1.10136</strain>
    </source>
</reference>
<feature type="transmembrane region" description="Helical" evidence="1">
    <location>
        <begin position="98"/>
        <end position="119"/>
    </location>
</feature>
<keyword evidence="3" id="KW-1185">Reference proteome</keyword>
<protein>
    <recommendedName>
        <fullName evidence="4">Signal transducing protein</fullName>
    </recommendedName>
</protein>
<organism evidence="2 3">
    <name type="scientific">Aerolutibacter ruishenii</name>
    <dbReference type="NCBI Taxonomy" id="686800"/>
    <lineage>
        <taxon>Bacteria</taxon>
        <taxon>Pseudomonadati</taxon>
        <taxon>Pseudomonadota</taxon>
        <taxon>Gammaproteobacteria</taxon>
        <taxon>Lysobacterales</taxon>
        <taxon>Lysobacteraceae</taxon>
        <taxon>Aerolutibacter</taxon>
    </lineage>
</organism>